<dbReference type="Gene3D" id="1.20.1250.20">
    <property type="entry name" value="MFS general substrate transporter like domains"/>
    <property type="match status" value="2"/>
</dbReference>
<name>A0A845QFQ4_9HYPH</name>
<keyword evidence="2" id="KW-1133">Transmembrane helix</keyword>
<dbReference type="GO" id="GO:0015293">
    <property type="term" value="F:symporter activity"/>
    <property type="evidence" value="ECO:0007669"/>
    <property type="project" value="InterPro"/>
</dbReference>
<comment type="caution">
    <text evidence="3">The sequence shown here is derived from an EMBL/GenBank/DDBJ whole genome shotgun (WGS) entry which is preliminary data.</text>
</comment>
<gene>
    <name evidence="3" type="ORF">GTQ45_14315</name>
</gene>
<feature type="transmembrane region" description="Helical" evidence="2">
    <location>
        <begin position="162"/>
        <end position="181"/>
    </location>
</feature>
<evidence type="ECO:0000256" key="2">
    <source>
        <dbReference type="SAM" id="Phobius"/>
    </source>
</evidence>
<dbReference type="GO" id="GO:0008643">
    <property type="term" value="P:carbohydrate transport"/>
    <property type="evidence" value="ECO:0007669"/>
    <property type="project" value="InterPro"/>
</dbReference>
<keyword evidence="2" id="KW-0812">Transmembrane</keyword>
<evidence type="ECO:0000313" key="3">
    <source>
        <dbReference type="EMBL" id="NBG96910.1"/>
    </source>
</evidence>
<feature type="transmembrane region" description="Helical" evidence="2">
    <location>
        <begin position="26"/>
        <end position="47"/>
    </location>
</feature>
<feature type="transmembrane region" description="Helical" evidence="2">
    <location>
        <begin position="193"/>
        <end position="215"/>
    </location>
</feature>
<feature type="transmembrane region" description="Helical" evidence="2">
    <location>
        <begin position="246"/>
        <end position="267"/>
    </location>
</feature>
<feature type="transmembrane region" description="Helical" evidence="2">
    <location>
        <begin position="120"/>
        <end position="141"/>
    </location>
</feature>
<organism evidence="3 4">
    <name type="scientific">Pyruvatibacter mobilis</name>
    <dbReference type="NCBI Taxonomy" id="1712261"/>
    <lineage>
        <taxon>Bacteria</taxon>
        <taxon>Pseudomonadati</taxon>
        <taxon>Pseudomonadota</taxon>
        <taxon>Alphaproteobacteria</taxon>
        <taxon>Hyphomicrobiales</taxon>
        <taxon>Parvibaculaceae</taxon>
        <taxon>Pyruvatibacter</taxon>
    </lineage>
</organism>
<protein>
    <submittedName>
        <fullName evidence="3">MFS transporter</fullName>
    </submittedName>
</protein>
<dbReference type="CDD" id="cd17332">
    <property type="entry name" value="MFS_MelB_like"/>
    <property type="match status" value="1"/>
</dbReference>
<dbReference type="Proteomes" id="UP000470384">
    <property type="component" value="Unassembled WGS sequence"/>
</dbReference>
<proteinExistence type="inferred from homology"/>
<evidence type="ECO:0000256" key="1">
    <source>
        <dbReference type="ARBA" id="ARBA00009617"/>
    </source>
</evidence>
<dbReference type="PANTHER" id="PTHR11328:SF24">
    <property type="entry name" value="MAJOR FACILITATOR SUPERFAMILY (MFS) PROFILE DOMAIN-CONTAINING PROTEIN"/>
    <property type="match status" value="1"/>
</dbReference>
<feature type="transmembrane region" description="Helical" evidence="2">
    <location>
        <begin position="306"/>
        <end position="325"/>
    </location>
</feature>
<dbReference type="AlphaFoldDB" id="A0A845QFQ4"/>
<dbReference type="OrthoDB" id="181905at2"/>
<dbReference type="GO" id="GO:0005886">
    <property type="term" value="C:plasma membrane"/>
    <property type="evidence" value="ECO:0007669"/>
    <property type="project" value="TreeGrafter"/>
</dbReference>
<feature type="transmembrane region" description="Helical" evidence="2">
    <location>
        <begin position="331"/>
        <end position="352"/>
    </location>
</feature>
<dbReference type="InterPro" id="IPR036259">
    <property type="entry name" value="MFS_trans_sf"/>
</dbReference>
<feature type="transmembrane region" description="Helical" evidence="2">
    <location>
        <begin position="279"/>
        <end position="299"/>
    </location>
</feature>
<feature type="transmembrane region" description="Helical" evidence="2">
    <location>
        <begin position="421"/>
        <end position="443"/>
    </location>
</feature>
<sequence>MADTSPAGAPKGASASMTDRLRTTPLAAYAALTFPMGGLGLPITVYLPPLYATDVGLGLSLVGFLFMITRIFDVITDPIMGVIIDHYPTRWGRRRHWIALSVPILLISAIFIYFPPVGAGGAYLLTWMLVLYVGYTMLTIAHQSWGAELSADYAERNRIYGWREVAIILGMVSVLGLPAVLEITAGADAFGKVGAMGWFLIITLPITAIAAVLLVPDHVTKVKTGQSLELKEGLRILFTNWSMGRIVAADMFTALATGIIGSSYLFLARFVWELPQYSSIMLLGYFVLGFAGMPFWMWLAKRMSKHRALCVALIWSIVAQLVYLIPGPGDFALALFATFFLGFAFGAGPFLLRSMMADVCDKDRLETGQNRTALLYAMLTTTAKVGAAISVGMTYPLLAWVGFDPATGSENSAQALDGLRLIFALLPILFLAAAIALIWNYPIDHAAQAEIRRKLAEMHAADKALAED</sequence>
<feature type="transmembrane region" description="Helical" evidence="2">
    <location>
        <begin position="96"/>
        <end position="114"/>
    </location>
</feature>
<dbReference type="RefSeq" id="WP_160588907.1">
    <property type="nucleotide sequence ID" value="NZ_BMHN01000001.1"/>
</dbReference>
<dbReference type="GeneID" id="300654247"/>
<comment type="similarity">
    <text evidence="1">Belongs to the sodium:galactoside symporter (TC 2.A.2) family.</text>
</comment>
<keyword evidence="2" id="KW-0472">Membrane</keyword>
<dbReference type="SUPFAM" id="SSF103473">
    <property type="entry name" value="MFS general substrate transporter"/>
    <property type="match status" value="1"/>
</dbReference>
<evidence type="ECO:0000313" key="4">
    <source>
        <dbReference type="Proteomes" id="UP000470384"/>
    </source>
</evidence>
<reference evidence="3 4" key="1">
    <citation type="journal article" date="2016" name="Int. J. Syst. Evol. Microbiol.">
        <title>Pyruvatibacter mobilis gen. nov., sp. nov., a marine bacterium from the culture broth of Picochlorum sp. 122.</title>
        <authorList>
            <person name="Wang G."/>
            <person name="Tang M."/>
            <person name="Wu H."/>
            <person name="Dai S."/>
            <person name="Li T."/>
            <person name="Chen C."/>
            <person name="He H."/>
            <person name="Fan J."/>
            <person name="Xiang W."/>
            <person name="Li X."/>
        </authorList>
    </citation>
    <scope>NUCLEOTIDE SEQUENCE [LARGE SCALE GENOMIC DNA]</scope>
    <source>
        <strain evidence="3 4">GYP-11</strain>
    </source>
</reference>
<feature type="transmembrane region" description="Helical" evidence="2">
    <location>
        <begin position="59"/>
        <end position="84"/>
    </location>
</feature>
<dbReference type="PANTHER" id="PTHR11328">
    <property type="entry name" value="MAJOR FACILITATOR SUPERFAMILY DOMAIN-CONTAINING PROTEIN"/>
    <property type="match status" value="1"/>
</dbReference>
<accession>A0A845QFQ4</accession>
<dbReference type="Pfam" id="PF13347">
    <property type="entry name" value="MFS_2"/>
    <property type="match status" value="1"/>
</dbReference>
<dbReference type="EMBL" id="WXYQ01000012">
    <property type="protein sequence ID" value="NBG96910.1"/>
    <property type="molecule type" value="Genomic_DNA"/>
</dbReference>
<feature type="transmembrane region" description="Helical" evidence="2">
    <location>
        <begin position="373"/>
        <end position="401"/>
    </location>
</feature>
<dbReference type="InterPro" id="IPR039672">
    <property type="entry name" value="MFS_2"/>
</dbReference>
<keyword evidence="4" id="KW-1185">Reference proteome</keyword>